<evidence type="ECO:0000259" key="14">
    <source>
        <dbReference type="SMART" id="SM00400"/>
    </source>
</evidence>
<reference evidence="16 17" key="1">
    <citation type="submission" date="2016-02" db="EMBL/GenBank/DDBJ databases">
        <authorList>
            <person name="Wen L."/>
            <person name="He K."/>
            <person name="Yang H."/>
        </authorList>
    </citation>
    <scope>NUCLEOTIDE SEQUENCE [LARGE SCALE GENOMIC DNA]</scope>
    <source>
        <strain evidence="16 17">CV41</strain>
    </source>
</reference>
<dbReference type="GO" id="GO:0003899">
    <property type="term" value="F:DNA-directed RNA polymerase activity"/>
    <property type="evidence" value="ECO:0007669"/>
    <property type="project" value="UniProtKB-UniRule"/>
</dbReference>
<dbReference type="InterPro" id="IPR050219">
    <property type="entry name" value="DnaG_primase"/>
</dbReference>
<dbReference type="FunFam" id="3.90.580.10:FF:000001">
    <property type="entry name" value="DNA primase"/>
    <property type="match status" value="1"/>
</dbReference>
<evidence type="ECO:0000256" key="5">
    <source>
        <dbReference type="ARBA" id="ARBA00022705"/>
    </source>
</evidence>
<comment type="similarity">
    <text evidence="12">Belongs to the DnaG primase family.</text>
</comment>
<dbReference type="PANTHER" id="PTHR30313:SF2">
    <property type="entry name" value="DNA PRIMASE"/>
    <property type="match status" value="1"/>
</dbReference>
<evidence type="ECO:0000313" key="17">
    <source>
        <dbReference type="Proteomes" id="UP000071392"/>
    </source>
</evidence>
<evidence type="ECO:0000256" key="11">
    <source>
        <dbReference type="ARBA" id="ARBA00023163"/>
    </source>
</evidence>
<dbReference type="HAMAP" id="MF_00974">
    <property type="entry name" value="DNA_primase_DnaG"/>
    <property type="match status" value="1"/>
</dbReference>
<dbReference type="AlphaFoldDB" id="A0A139SLF8"/>
<comment type="cofactor">
    <cofactor evidence="12">
        <name>Zn(2+)</name>
        <dbReference type="ChEBI" id="CHEBI:29105"/>
    </cofactor>
    <text evidence="12">Binds 1 zinc ion per monomer.</text>
</comment>
<gene>
    <name evidence="12" type="primary">dnaG</name>
    <name evidence="16" type="ORF">AXK12_05240</name>
</gene>
<keyword evidence="3 12" id="KW-0808">Transferase</keyword>
<dbReference type="PANTHER" id="PTHR30313">
    <property type="entry name" value="DNA PRIMASE"/>
    <property type="match status" value="1"/>
</dbReference>
<keyword evidence="5 12" id="KW-0235">DNA replication</keyword>
<evidence type="ECO:0000256" key="12">
    <source>
        <dbReference type="HAMAP-Rule" id="MF_00974"/>
    </source>
</evidence>
<name>A0A139SLF8_9BACT</name>
<keyword evidence="6 12" id="KW-0479">Metal-binding</keyword>
<dbReference type="RefSeq" id="WP_068711963.1">
    <property type="nucleotide sequence ID" value="NZ_LSZP01000042.1"/>
</dbReference>
<dbReference type="Gene3D" id="3.40.1360.10">
    <property type="match status" value="1"/>
</dbReference>
<keyword evidence="1 12" id="KW-0240">DNA-directed RNA polymerase</keyword>
<dbReference type="GO" id="GO:0003677">
    <property type="term" value="F:DNA binding"/>
    <property type="evidence" value="ECO:0007669"/>
    <property type="project" value="UniProtKB-KW"/>
</dbReference>
<dbReference type="OrthoDB" id="9803773at2"/>
<keyword evidence="7 12" id="KW-0863">Zinc-finger</keyword>
<feature type="domain" description="Zinc finger CHC2-type" evidence="14">
    <location>
        <begin position="36"/>
        <end position="90"/>
    </location>
</feature>
<dbReference type="SUPFAM" id="SSF57783">
    <property type="entry name" value="Zinc beta-ribbon"/>
    <property type="match status" value="1"/>
</dbReference>
<evidence type="ECO:0000256" key="7">
    <source>
        <dbReference type="ARBA" id="ARBA00022771"/>
    </source>
</evidence>
<dbReference type="Proteomes" id="UP000071392">
    <property type="component" value="Unassembled WGS sequence"/>
</dbReference>
<feature type="region of interest" description="Disordered" evidence="13">
    <location>
        <begin position="473"/>
        <end position="510"/>
    </location>
</feature>
<comment type="subunit">
    <text evidence="12">Monomer. Interacts with DnaB.</text>
</comment>
<dbReference type="GO" id="GO:0005737">
    <property type="term" value="C:cytoplasm"/>
    <property type="evidence" value="ECO:0007669"/>
    <property type="project" value="TreeGrafter"/>
</dbReference>
<feature type="zinc finger region" description="CHC2-type" evidence="12">
    <location>
        <begin position="40"/>
        <end position="64"/>
    </location>
</feature>
<feature type="domain" description="Toprim" evidence="15">
    <location>
        <begin position="276"/>
        <end position="347"/>
    </location>
</feature>
<accession>A0A139SLF8</accession>
<feature type="compositionally biased region" description="Low complexity" evidence="13">
    <location>
        <begin position="473"/>
        <end position="482"/>
    </location>
</feature>
<evidence type="ECO:0000313" key="16">
    <source>
        <dbReference type="EMBL" id="KXU35377.1"/>
    </source>
</evidence>
<evidence type="ECO:0000256" key="6">
    <source>
        <dbReference type="ARBA" id="ARBA00022723"/>
    </source>
</evidence>
<dbReference type="GO" id="GO:1990077">
    <property type="term" value="C:primosome complex"/>
    <property type="evidence" value="ECO:0007669"/>
    <property type="project" value="UniProtKB-KW"/>
</dbReference>
<dbReference type="InterPro" id="IPR006171">
    <property type="entry name" value="TOPRIM_dom"/>
</dbReference>
<keyword evidence="17" id="KW-1185">Reference proteome</keyword>
<protein>
    <recommendedName>
        <fullName evidence="12">DNA primase</fullName>
        <ecNumber evidence="12">2.7.7.101</ecNumber>
    </recommendedName>
</protein>
<dbReference type="InterPro" id="IPR037068">
    <property type="entry name" value="DNA_primase_core_N_sf"/>
</dbReference>
<keyword evidence="11 12" id="KW-0804">Transcription</keyword>
<evidence type="ECO:0000259" key="15">
    <source>
        <dbReference type="SMART" id="SM00493"/>
    </source>
</evidence>
<dbReference type="EC" id="2.7.7.101" evidence="12"/>
<dbReference type="InterPro" id="IPR030846">
    <property type="entry name" value="DnaG_bac"/>
</dbReference>
<dbReference type="GO" id="GO:0006269">
    <property type="term" value="P:DNA replication, synthesis of primer"/>
    <property type="evidence" value="ECO:0007669"/>
    <property type="project" value="UniProtKB-UniRule"/>
</dbReference>
<keyword evidence="2 12" id="KW-0639">Primosome</keyword>
<keyword evidence="8 12" id="KW-0862">Zinc</keyword>
<dbReference type="InterPro" id="IPR002694">
    <property type="entry name" value="Znf_CHC2"/>
</dbReference>
<dbReference type="GO" id="GO:0008270">
    <property type="term" value="F:zinc ion binding"/>
    <property type="evidence" value="ECO:0007669"/>
    <property type="project" value="UniProtKB-UniRule"/>
</dbReference>
<dbReference type="NCBIfam" id="TIGR01391">
    <property type="entry name" value="dnaG"/>
    <property type="match status" value="1"/>
</dbReference>
<organism evidence="16 17">
    <name type="scientific">Cephaloticoccus capnophilus</name>
    <dbReference type="NCBI Taxonomy" id="1548208"/>
    <lineage>
        <taxon>Bacteria</taxon>
        <taxon>Pseudomonadati</taxon>
        <taxon>Verrucomicrobiota</taxon>
        <taxon>Opitutia</taxon>
        <taxon>Opitutales</taxon>
        <taxon>Opitutaceae</taxon>
        <taxon>Cephaloticoccus</taxon>
    </lineage>
</organism>
<keyword evidence="10 12" id="KW-0238">DNA-binding</keyword>
<evidence type="ECO:0000256" key="3">
    <source>
        <dbReference type="ARBA" id="ARBA00022679"/>
    </source>
</evidence>
<dbReference type="InterPro" id="IPR013264">
    <property type="entry name" value="DNAG_N"/>
</dbReference>
<comment type="function">
    <text evidence="12">RNA polymerase that catalyzes the synthesis of short RNA molecules used as primers for DNA polymerase during DNA replication.</text>
</comment>
<dbReference type="Pfam" id="PF13155">
    <property type="entry name" value="Toprim_2"/>
    <property type="match status" value="1"/>
</dbReference>
<dbReference type="Gene3D" id="3.90.580.10">
    <property type="entry name" value="Zinc finger, CHC2-type domain"/>
    <property type="match status" value="1"/>
</dbReference>
<evidence type="ECO:0000256" key="13">
    <source>
        <dbReference type="SAM" id="MobiDB-lite"/>
    </source>
</evidence>
<dbReference type="GO" id="GO:0000428">
    <property type="term" value="C:DNA-directed RNA polymerase complex"/>
    <property type="evidence" value="ECO:0007669"/>
    <property type="project" value="UniProtKB-KW"/>
</dbReference>
<dbReference type="EMBL" id="LSZP01000042">
    <property type="protein sequence ID" value="KXU35377.1"/>
    <property type="molecule type" value="Genomic_DNA"/>
</dbReference>
<evidence type="ECO:0000256" key="1">
    <source>
        <dbReference type="ARBA" id="ARBA00022478"/>
    </source>
</evidence>
<dbReference type="Pfam" id="PF01807">
    <property type="entry name" value="Zn_ribbon_DnaG"/>
    <property type="match status" value="1"/>
</dbReference>
<evidence type="ECO:0000256" key="4">
    <source>
        <dbReference type="ARBA" id="ARBA00022695"/>
    </source>
</evidence>
<evidence type="ECO:0000256" key="9">
    <source>
        <dbReference type="ARBA" id="ARBA00022842"/>
    </source>
</evidence>
<dbReference type="SUPFAM" id="SSF56731">
    <property type="entry name" value="DNA primase core"/>
    <property type="match status" value="1"/>
</dbReference>
<dbReference type="Gene3D" id="3.90.980.10">
    <property type="entry name" value="DNA primase, catalytic core, N-terminal domain"/>
    <property type="match status" value="1"/>
</dbReference>
<dbReference type="STRING" id="1548208.AXK12_05240"/>
<dbReference type="InterPro" id="IPR034151">
    <property type="entry name" value="TOPRIM_DnaG_bac"/>
</dbReference>
<comment type="catalytic activity">
    <reaction evidence="12">
        <text>ssDNA + n NTP = ssDNA/pppN(pN)n-1 hybrid + (n-1) diphosphate.</text>
        <dbReference type="EC" id="2.7.7.101"/>
    </reaction>
</comment>
<comment type="caution">
    <text evidence="16">The sequence shown here is derived from an EMBL/GenBank/DDBJ whole genome shotgun (WGS) entry which is preliminary data.</text>
</comment>
<proteinExistence type="inferred from homology"/>
<evidence type="ECO:0000256" key="10">
    <source>
        <dbReference type="ARBA" id="ARBA00023125"/>
    </source>
</evidence>
<evidence type="ECO:0000256" key="8">
    <source>
        <dbReference type="ARBA" id="ARBA00022833"/>
    </source>
</evidence>
<dbReference type="SMART" id="SM00493">
    <property type="entry name" value="TOPRIM"/>
    <property type="match status" value="1"/>
</dbReference>
<feature type="compositionally biased region" description="Basic and acidic residues" evidence="13">
    <location>
        <begin position="492"/>
        <end position="510"/>
    </location>
</feature>
<dbReference type="Pfam" id="PF08275">
    <property type="entry name" value="DNAG_N"/>
    <property type="match status" value="1"/>
</dbReference>
<comment type="domain">
    <text evidence="12">Contains an N-terminal zinc-binding domain, a central core domain that contains the primase activity, and a C-terminal DnaB-binding domain.</text>
</comment>
<dbReference type="InterPro" id="IPR006295">
    <property type="entry name" value="DNA_primase_DnaG"/>
</dbReference>
<keyword evidence="4 12" id="KW-0548">Nucleotidyltransferase</keyword>
<evidence type="ECO:0000256" key="2">
    <source>
        <dbReference type="ARBA" id="ARBA00022515"/>
    </source>
</evidence>
<sequence length="657" mass="72377">MPVIKPSCVRDLKLRVPIADVVSRVVTLRGTGGRRMKGLCPFHNEKTPSFHVDTDKGFYKCFGCGQAGDIISFVRETEQLGFSEAVETIGQRFGIEIEYEEGSGGPSREERSLRSELFELHELAADHYHQAFRVSSPLGDFMRHYWSDSRHFDLAIAEEFRIGAAGADGADTLAALLLKKRFSEDALRHCGLFFIRDGTPISPATLRPRFRGRLMIPIRDHQGRVVAFTARQTALTPSDDPARDAKYTNSPETPIFTKGNLLFNLDRARSAVGEGRPFVLVEGQLDAIRCWSIGLKTAVAPQGTAITDTQLRLLRRYHAQIECFFDGDSAGQKAALRFLPLALRAGLEARFLVAPDSGNIGDNSAATANTPPPLDDPDSLFLAQGLAAYDALHQGSLSAMHYAARALLPVPTHATAEEKSRAAHALMEIIANAESQVAQSEFVAEAAAHLRIAPHAMQRDFHRLKLRRGRGTAARAALGERAPNPLSADTRPALDGEPTTRRQEKEPKTPPEEHLLLVCLHFEQIGPALAQTLPHDWIDTRHTAGALLNRFLAEFEQANWPGRDHLDPLLETDAERALVTTLLFDPPAFEDPHKIASEALRLLRARALEPRLHQIALDLARHDADSPAPPNLGALLQEQLEIKRQLLRPLLLSTAAA</sequence>
<dbReference type="InterPro" id="IPR036977">
    <property type="entry name" value="DNA_primase_Znf_CHC2"/>
</dbReference>
<keyword evidence="9" id="KW-0460">Magnesium</keyword>
<dbReference type="SMART" id="SM00400">
    <property type="entry name" value="ZnF_CHCC"/>
    <property type="match status" value="1"/>
</dbReference>
<dbReference type="CDD" id="cd03364">
    <property type="entry name" value="TOPRIM_DnaG_primases"/>
    <property type="match status" value="1"/>
</dbReference>